<dbReference type="InterPro" id="IPR012292">
    <property type="entry name" value="Globin/Proto"/>
</dbReference>
<dbReference type="Proteomes" id="UP001303046">
    <property type="component" value="Unassembled WGS sequence"/>
</dbReference>
<dbReference type="PROSITE" id="PS01033">
    <property type="entry name" value="GLOBIN"/>
    <property type="match status" value="1"/>
</dbReference>
<evidence type="ECO:0000313" key="8">
    <source>
        <dbReference type="Proteomes" id="UP001303046"/>
    </source>
</evidence>
<organism evidence="7 8">
    <name type="scientific">Necator americanus</name>
    <name type="common">Human hookworm</name>
    <dbReference type="NCBI Taxonomy" id="51031"/>
    <lineage>
        <taxon>Eukaryota</taxon>
        <taxon>Metazoa</taxon>
        <taxon>Ecdysozoa</taxon>
        <taxon>Nematoda</taxon>
        <taxon>Chromadorea</taxon>
        <taxon>Rhabditida</taxon>
        <taxon>Rhabditina</taxon>
        <taxon>Rhabditomorpha</taxon>
        <taxon>Strongyloidea</taxon>
        <taxon>Ancylostomatidae</taxon>
        <taxon>Bunostominae</taxon>
        <taxon>Necator</taxon>
    </lineage>
</organism>
<name>A0ABR1DCM3_NECAM</name>
<dbReference type="InterPro" id="IPR044399">
    <property type="entry name" value="Mb-like_M"/>
</dbReference>
<keyword evidence="4" id="KW-0408">Iron</keyword>
<keyword evidence="8" id="KW-1185">Reference proteome</keyword>
<evidence type="ECO:0000256" key="4">
    <source>
        <dbReference type="ARBA" id="ARBA00023004"/>
    </source>
</evidence>
<feature type="domain" description="Globin" evidence="6">
    <location>
        <begin position="85"/>
        <end position="232"/>
    </location>
</feature>
<evidence type="ECO:0000256" key="5">
    <source>
        <dbReference type="RuleBase" id="RU000356"/>
    </source>
</evidence>
<dbReference type="InterPro" id="IPR013314">
    <property type="entry name" value="Globin_lamprey/hagfish"/>
</dbReference>
<dbReference type="InterPro" id="IPR000971">
    <property type="entry name" value="Globin"/>
</dbReference>
<keyword evidence="5" id="KW-0561">Oxygen transport</keyword>
<sequence length="237" mass="27602">MYRGYCERCKKEMLREEDIRKITREMLDVRINGGPKALIINTGAELNGRPMVLENGTEKACKQRRESIKGGGDETTKLTREQVNRLQDSQRQIIIDTFTKMEQSPVKTGLKILVKMFAEYPQYKQIWPQFRAIPDSSLMNAIELRRHASVYMCGLGAIIHSMNNENDLALQMNRIAKAHIKWNVHRKHVIHMLEPVLDLVEECNDGKLDYETKEAWTTLYNVIADLIEIYRYKNSNM</sequence>
<keyword evidence="2 5" id="KW-0349">Heme</keyword>
<reference evidence="7 8" key="1">
    <citation type="submission" date="2023-08" db="EMBL/GenBank/DDBJ databases">
        <title>A Necator americanus chromosomal reference genome.</title>
        <authorList>
            <person name="Ilik V."/>
            <person name="Petrzelkova K.J."/>
            <person name="Pardy F."/>
            <person name="Fuh T."/>
            <person name="Niatou-Singa F.S."/>
            <person name="Gouil Q."/>
            <person name="Baker L."/>
            <person name="Ritchie M.E."/>
            <person name="Jex A.R."/>
            <person name="Gazzola D."/>
            <person name="Li H."/>
            <person name="Toshio Fujiwara R."/>
            <person name="Zhan B."/>
            <person name="Aroian R.V."/>
            <person name="Pafco B."/>
            <person name="Schwarz E.M."/>
        </authorList>
    </citation>
    <scope>NUCLEOTIDE SEQUENCE [LARGE SCALE GENOMIC DNA]</scope>
    <source>
        <strain evidence="7 8">Aroian</strain>
        <tissue evidence="7">Whole animal</tissue>
    </source>
</reference>
<evidence type="ECO:0000256" key="1">
    <source>
        <dbReference type="ARBA" id="ARBA00011245"/>
    </source>
</evidence>
<dbReference type="EMBL" id="JAVFWL010000004">
    <property type="protein sequence ID" value="KAK6747645.1"/>
    <property type="molecule type" value="Genomic_DNA"/>
</dbReference>
<dbReference type="InterPro" id="IPR009050">
    <property type="entry name" value="Globin-like_sf"/>
</dbReference>
<evidence type="ECO:0000259" key="6">
    <source>
        <dbReference type="PROSITE" id="PS01033"/>
    </source>
</evidence>
<dbReference type="PANTHER" id="PTHR46783">
    <property type="entry name" value="CYTOGLOBIN"/>
    <property type="match status" value="1"/>
</dbReference>
<dbReference type="SUPFAM" id="SSF46458">
    <property type="entry name" value="Globin-like"/>
    <property type="match status" value="1"/>
</dbReference>
<protein>
    <recommendedName>
        <fullName evidence="6">Globin domain-containing protein</fullName>
    </recommendedName>
</protein>
<keyword evidence="5" id="KW-0813">Transport</keyword>
<gene>
    <name evidence="7" type="primary">Necator_chrIV.g13983</name>
    <name evidence="7" type="ORF">RB195_000690</name>
</gene>
<comment type="similarity">
    <text evidence="5">Belongs to the globin family.</text>
</comment>
<comment type="caution">
    <text evidence="7">The sequence shown here is derived from an EMBL/GenBank/DDBJ whole genome shotgun (WGS) entry which is preliminary data.</text>
</comment>
<evidence type="ECO:0000256" key="3">
    <source>
        <dbReference type="ARBA" id="ARBA00022723"/>
    </source>
</evidence>
<dbReference type="Pfam" id="PF00042">
    <property type="entry name" value="Globin"/>
    <property type="match status" value="1"/>
</dbReference>
<keyword evidence="3" id="KW-0479">Metal-binding</keyword>
<dbReference type="Gene3D" id="1.10.490.10">
    <property type="entry name" value="Globins"/>
    <property type="match status" value="1"/>
</dbReference>
<evidence type="ECO:0000256" key="2">
    <source>
        <dbReference type="ARBA" id="ARBA00022617"/>
    </source>
</evidence>
<dbReference type="PANTHER" id="PTHR46783:SF1">
    <property type="entry name" value="CYTOGLOBIN-1-RELATED"/>
    <property type="match status" value="1"/>
</dbReference>
<dbReference type="CDD" id="cd01040">
    <property type="entry name" value="Mb-like"/>
    <property type="match status" value="1"/>
</dbReference>
<evidence type="ECO:0000313" key="7">
    <source>
        <dbReference type="EMBL" id="KAK6747645.1"/>
    </source>
</evidence>
<proteinExistence type="inferred from homology"/>
<comment type="subunit">
    <text evidence="1">Monomer.</text>
</comment>
<accession>A0ABR1DCM3</accession>